<evidence type="ECO:0000313" key="3">
    <source>
        <dbReference type="Proteomes" id="UP000714275"/>
    </source>
</evidence>
<keyword evidence="3" id="KW-1185">Reference proteome</keyword>
<sequence length="264" mass="26701">MTTNNTNTNTAKNESGGGFGIRSRAAQVIHGIGEEIRGTALGVADRATSSVAGVQKNADTTSKGRAEFAEGMARMKGRAPATQAPPDQGTTAGTGTGTGTSAAVAAAGVTGQGQQQGTSDEKTSAVGERAEPESTGDVVIKVRCCSTGREAAVGPGAVHEQRVSRRSGRAEAAIFEYAASQQEGKATIGTSLAGPRSAIGEQPSQQKTMGAQQEGGNMADGLGPGEVRCGQIRFQGISTDERSQTCAAQGGGHIRFQDFQGCGI</sequence>
<name>A0A9P6ZS59_9AGAM</name>
<feature type="region of interest" description="Disordered" evidence="1">
    <location>
        <begin position="74"/>
        <end position="136"/>
    </location>
</feature>
<comment type="caution">
    <text evidence="2">The sequence shown here is derived from an EMBL/GenBank/DDBJ whole genome shotgun (WGS) entry which is preliminary data.</text>
</comment>
<evidence type="ECO:0000256" key="1">
    <source>
        <dbReference type="SAM" id="MobiDB-lite"/>
    </source>
</evidence>
<dbReference type="OrthoDB" id="2590867at2759"/>
<protein>
    <submittedName>
        <fullName evidence="2">Uncharacterized protein</fullName>
    </submittedName>
</protein>
<feature type="compositionally biased region" description="Low complexity" evidence="1">
    <location>
        <begin position="99"/>
        <end position="118"/>
    </location>
</feature>
<dbReference type="EMBL" id="JABBWD010000033">
    <property type="protein sequence ID" value="KAG1775506.1"/>
    <property type="molecule type" value="Genomic_DNA"/>
</dbReference>
<dbReference type="AlphaFoldDB" id="A0A9P6ZS59"/>
<proteinExistence type="predicted"/>
<organism evidence="2 3">
    <name type="scientific">Suillus placidus</name>
    <dbReference type="NCBI Taxonomy" id="48579"/>
    <lineage>
        <taxon>Eukaryota</taxon>
        <taxon>Fungi</taxon>
        <taxon>Dikarya</taxon>
        <taxon>Basidiomycota</taxon>
        <taxon>Agaricomycotina</taxon>
        <taxon>Agaricomycetes</taxon>
        <taxon>Agaricomycetidae</taxon>
        <taxon>Boletales</taxon>
        <taxon>Suillineae</taxon>
        <taxon>Suillaceae</taxon>
        <taxon>Suillus</taxon>
    </lineage>
</organism>
<feature type="compositionally biased region" description="Basic and acidic residues" evidence="1">
    <location>
        <begin position="119"/>
        <end position="132"/>
    </location>
</feature>
<accession>A0A9P6ZS59</accession>
<gene>
    <name evidence="2" type="ORF">EV702DRAFT_1116917</name>
</gene>
<dbReference type="Proteomes" id="UP000714275">
    <property type="component" value="Unassembled WGS sequence"/>
</dbReference>
<reference evidence="2" key="1">
    <citation type="journal article" date="2020" name="New Phytol.">
        <title>Comparative genomics reveals dynamic genome evolution in host specialist ectomycorrhizal fungi.</title>
        <authorList>
            <person name="Lofgren L.A."/>
            <person name="Nguyen N.H."/>
            <person name="Vilgalys R."/>
            <person name="Ruytinx J."/>
            <person name="Liao H.L."/>
            <person name="Branco S."/>
            <person name="Kuo A."/>
            <person name="LaButti K."/>
            <person name="Lipzen A."/>
            <person name="Andreopoulos W."/>
            <person name="Pangilinan J."/>
            <person name="Riley R."/>
            <person name="Hundley H."/>
            <person name="Na H."/>
            <person name="Barry K."/>
            <person name="Grigoriev I.V."/>
            <person name="Stajich J.E."/>
            <person name="Kennedy P.G."/>
        </authorList>
    </citation>
    <scope>NUCLEOTIDE SEQUENCE</scope>
    <source>
        <strain evidence="2">DOB743</strain>
    </source>
</reference>
<evidence type="ECO:0000313" key="2">
    <source>
        <dbReference type="EMBL" id="KAG1775506.1"/>
    </source>
</evidence>